<reference evidence="7 8" key="1">
    <citation type="submission" date="2024-09" db="EMBL/GenBank/DDBJ databases">
        <authorList>
            <person name="Sun Q."/>
            <person name="Mori K."/>
        </authorList>
    </citation>
    <scope>NUCLEOTIDE SEQUENCE [LARGE SCALE GENOMIC DNA]</scope>
    <source>
        <strain evidence="7 8">NCAIM B.02529</strain>
    </source>
</reference>
<evidence type="ECO:0000256" key="1">
    <source>
        <dbReference type="ARBA" id="ARBA00006068"/>
    </source>
</evidence>
<gene>
    <name evidence="7" type="ORF">ACFFGV_17215</name>
</gene>
<dbReference type="InterPro" id="IPR050922">
    <property type="entry name" value="LytR/CpsA/Psr_CW_biosynth"/>
</dbReference>
<keyword evidence="4 5" id="KW-1133">Transmembrane helix</keyword>
<dbReference type="Proteomes" id="UP001589836">
    <property type="component" value="Unassembled WGS sequence"/>
</dbReference>
<keyword evidence="5" id="KW-0472">Membrane</keyword>
<keyword evidence="8" id="KW-1185">Reference proteome</keyword>
<proteinExistence type="inferred from homology"/>
<feature type="transmembrane region" description="Helical" evidence="5">
    <location>
        <begin position="20"/>
        <end position="40"/>
    </location>
</feature>
<feature type="domain" description="Cell envelope-related transcriptional attenuator" evidence="6">
    <location>
        <begin position="89"/>
        <end position="236"/>
    </location>
</feature>
<evidence type="ECO:0000256" key="4">
    <source>
        <dbReference type="ARBA" id="ARBA00022989"/>
    </source>
</evidence>
<accession>A0ABV6LSD8</accession>
<evidence type="ECO:0000256" key="2">
    <source>
        <dbReference type="ARBA" id="ARBA00022692"/>
    </source>
</evidence>
<dbReference type="Pfam" id="PF03816">
    <property type="entry name" value="LytR_cpsA_psr"/>
    <property type="match status" value="1"/>
</dbReference>
<protein>
    <submittedName>
        <fullName evidence="7">LCP family protein</fullName>
    </submittedName>
</protein>
<comment type="caution">
    <text evidence="7">The sequence shown here is derived from an EMBL/GenBank/DDBJ whole genome shotgun (WGS) entry which is preliminary data.</text>
</comment>
<dbReference type="NCBIfam" id="TIGR00350">
    <property type="entry name" value="lytR_cpsA_psr"/>
    <property type="match status" value="1"/>
</dbReference>
<name>A0ABV6LSD8_9BACI</name>
<dbReference type="EMBL" id="JBHLTP010000013">
    <property type="protein sequence ID" value="MFC0525325.1"/>
    <property type="molecule type" value="Genomic_DNA"/>
</dbReference>
<evidence type="ECO:0000313" key="8">
    <source>
        <dbReference type="Proteomes" id="UP001589836"/>
    </source>
</evidence>
<evidence type="ECO:0000256" key="5">
    <source>
        <dbReference type="SAM" id="Phobius"/>
    </source>
</evidence>
<evidence type="ECO:0000313" key="7">
    <source>
        <dbReference type="EMBL" id="MFC0525325.1"/>
    </source>
</evidence>
<dbReference type="PANTHER" id="PTHR33392">
    <property type="entry name" value="POLYISOPRENYL-TEICHOIC ACID--PEPTIDOGLYCAN TEICHOIC ACID TRANSFERASE TAGU"/>
    <property type="match status" value="1"/>
</dbReference>
<evidence type="ECO:0000259" key="6">
    <source>
        <dbReference type="Pfam" id="PF03816"/>
    </source>
</evidence>
<dbReference type="InterPro" id="IPR004474">
    <property type="entry name" value="LytR_CpsA_psr"/>
</dbReference>
<keyword evidence="3" id="KW-0735">Signal-anchor</keyword>
<evidence type="ECO:0000256" key="3">
    <source>
        <dbReference type="ARBA" id="ARBA00022968"/>
    </source>
</evidence>
<dbReference type="PANTHER" id="PTHR33392:SF6">
    <property type="entry name" value="POLYISOPRENYL-TEICHOIC ACID--PEPTIDOGLYCAN TEICHOIC ACID TRANSFERASE TAGU"/>
    <property type="match status" value="1"/>
</dbReference>
<dbReference type="RefSeq" id="WP_377350459.1">
    <property type="nucleotide sequence ID" value="NZ_JBHLTP010000013.1"/>
</dbReference>
<organism evidence="7 8">
    <name type="scientific">Pontibacillus salicampi</name>
    <dbReference type="NCBI Taxonomy" id="1449801"/>
    <lineage>
        <taxon>Bacteria</taxon>
        <taxon>Bacillati</taxon>
        <taxon>Bacillota</taxon>
        <taxon>Bacilli</taxon>
        <taxon>Bacillales</taxon>
        <taxon>Bacillaceae</taxon>
        <taxon>Pontibacillus</taxon>
    </lineage>
</organism>
<keyword evidence="2 5" id="KW-0812">Transmembrane</keyword>
<sequence length="319" mass="35695">MVSRQDKKKQKRKKGKWWKITLLTVAFFLLAGGGYLYSVYNDAKQTVDKKIHENVSSIDTSVGDKKMKEQKPLNVLLMGVDERSGDVGRSDALMVLSMKPSEDKINIVSIPRDTRTTIAGRGTVDKINHAYAFGGTDMSINTVENFLDIELDYYVKMNMEGLSGLVDAVGGVTVNNSLQWTDKGYYQKGYVYDKGTIQLNGPQAMGYVRMRKQDPRGDVGRNERQRQVIQAIIDKGASFSSVNKIGSILDVLGDNMNTNLEFADMRKLFTSYRNVAKNVETYQMTGTGTTIGGIWYLQVPDAEVQKVHNMLQNSKEGQL</sequence>
<dbReference type="Gene3D" id="3.40.630.190">
    <property type="entry name" value="LCP protein"/>
    <property type="match status" value="1"/>
</dbReference>
<comment type="similarity">
    <text evidence="1">Belongs to the LytR/CpsA/Psr (LCP) family.</text>
</comment>